<dbReference type="Proteomes" id="UP001234297">
    <property type="component" value="Chromosome 2"/>
</dbReference>
<accession>A0ACC2MF15</accession>
<comment type="caution">
    <text evidence="1">The sequence shown here is derived from an EMBL/GenBank/DDBJ whole genome shotgun (WGS) entry which is preliminary data.</text>
</comment>
<organism evidence="1 2">
    <name type="scientific">Persea americana</name>
    <name type="common">Avocado</name>
    <dbReference type="NCBI Taxonomy" id="3435"/>
    <lineage>
        <taxon>Eukaryota</taxon>
        <taxon>Viridiplantae</taxon>
        <taxon>Streptophyta</taxon>
        <taxon>Embryophyta</taxon>
        <taxon>Tracheophyta</taxon>
        <taxon>Spermatophyta</taxon>
        <taxon>Magnoliopsida</taxon>
        <taxon>Magnoliidae</taxon>
        <taxon>Laurales</taxon>
        <taxon>Lauraceae</taxon>
        <taxon>Persea</taxon>
    </lineage>
</organism>
<dbReference type="EMBL" id="CM056810">
    <property type="protein sequence ID" value="KAJ8644103.1"/>
    <property type="molecule type" value="Genomic_DNA"/>
</dbReference>
<name>A0ACC2MF15_PERAE</name>
<proteinExistence type="predicted"/>
<evidence type="ECO:0000313" key="1">
    <source>
        <dbReference type="EMBL" id="KAJ8644103.1"/>
    </source>
</evidence>
<reference evidence="1 2" key="1">
    <citation type="journal article" date="2022" name="Hortic Res">
        <title>A haplotype resolved chromosomal level avocado genome allows analysis of novel avocado genes.</title>
        <authorList>
            <person name="Nath O."/>
            <person name="Fletcher S.J."/>
            <person name="Hayward A."/>
            <person name="Shaw L.M."/>
            <person name="Masouleh A.K."/>
            <person name="Furtado A."/>
            <person name="Henry R.J."/>
            <person name="Mitter N."/>
        </authorList>
    </citation>
    <scope>NUCLEOTIDE SEQUENCE [LARGE SCALE GENOMIC DNA]</scope>
    <source>
        <strain evidence="2">cv. Hass</strain>
    </source>
</reference>
<keyword evidence="2" id="KW-1185">Reference proteome</keyword>
<sequence>MDKSWIDLPSRMSREYVDGINHFMEFTNGFDNEFISCPCRKCANRYHYKREFVREHLILNGFLNQYKNWRRHGEEYVSCRREERDEIEVDDMLETDPMIAMLNDIACGLAPEYTSCETEGAGGSNPRFGADEEALRYFEILDNAHIELYPGCKDFSKLSFIVELLHLKALNQWSDTSFDMLLQLLHRVLPSGAKLDESYYQARKLIENLGFTYETLDACPNNCMLFRNKNAHLDTCIVCQTSRWKEDRVGYNRQNSSTSVINCGKLVVAKQVRCFTLKPRLKRLFMSSNISKLMRWHAENSRDDGLIGEDNWWVTVIEAWVRNPDFLLQITGERRRSLFAPGFVCCNREDEREAAGSCVFCRHPPTLFVSIDHRILRHRNRRSVSCTKTAPPLQKRKATSGYRIGEVDYRIAFDLVFFHRELSPETKKENAASNDRC</sequence>
<protein>
    <submittedName>
        <fullName evidence="1">Uncharacterized protein</fullName>
    </submittedName>
</protein>
<evidence type="ECO:0000313" key="2">
    <source>
        <dbReference type="Proteomes" id="UP001234297"/>
    </source>
</evidence>
<gene>
    <name evidence="1" type="ORF">MRB53_005851</name>
</gene>